<dbReference type="AlphaFoldDB" id="A0AAP2GJZ5"/>
<protein>
    <submittedName>
        <fullName evidence="1">Uncharacterized protein</fullName>
    </submittedName>
</protein>
<reference evidence="1 2" key="1">
    <citation type="submission" date="2021-05" db="EMBL/GenBank/DDBJ databases">
        <title>A Polyphasic approach of four new species of the genus Ohtaekwangia: Ohtaekwangia histidinii sp. nov., Ohtaekwangia cretensis sp. nov., Ohtaekwangia indiensis sp. nov., Ohtaekwangia reichenbachii sp. nov. from diverse environment.</title>
        <authorList>
            <person name="Octaviana S."/>
        </authorList>
    </citation>
    <scope>NUCLEOTIDE SEQUENCE [LARGE SCALE GENOMIC DNA]</scope>
    <source>
        <strain evidence="1 2">PWU4</strain>
    </source>
</reference>
<gene>
    <name evidence="1" type="ORF">KK083_16605</name>
</gene>
<sequence length="108" mass="12459">MKLLLQRWMGRKPGPKKDLHGFVKDEQHVCRACMNPLSGWSLTGSLEEDDILVCATCGRSGRFSNKFGLVPMTNDEIIGLFLELPLQDWLKMHELEYKIRQERQRGNA</sequence>
<proteinExistence type="predicted"/>
<name>A0AAP2GJZ5_9BACT</name>
<evidence type="ECO:0000313" key="2">
    <source>
        <dbReference type="Proteomes" id="UP001319200"/>
    </source>
</evidence>
<keyword evidence="2" id="KW-1185">Reference proteome</keyword>
<dbReference type="EMBL" id="JAHESF010000015">
    <property type="protein sequence ID" value="MBT1698514.1"/>
    <property type="molecule type" value="Genomic_DNA"/>
</dbReference>
<dbReference type="RefSeq" id="WP_254164743.1">
    <property type="nucleotide sequence ID" value="NZ_JAHESF010000015.1"/>
</dbReference>
<organism evidence="1 2">
    <name type="scientific">Chryseosolibacter histidini</name>
    <dbReference type="NCBI Taxonomy" id="2782349"/>
    <lineage>
        <taxon>Bacteria</taxon>
        <taxon>Pseudomonadati</taxon>
        <taxon>Bacteroidota</taxon>
        <taxon>Cytophagia</taxon>
        <taxon>Cytophagales</taxon>
        <taxon>Chryseotaleaceae</taxon>
        <taxon>Chryseosolibacter</taxon>
    </lineage>
</organism>
<accession>A0AAP2GJZ5</accession>
<dbReference type="Proteomes" id="UP001319200">
    <property type="component" value="Unassembled WGS sequence"/>
</dbReference>
<evidence type="ECO:0000313" key="1">
    <source>
        <dbReference type="EMBL" id="MBT1698514.1"/>
    </source>
</evidence>
<comment type="caution">
    <text evidence="1">The sequence shown here is derived from an EMBL/GenBank/DDBJ whole genome shotgun (WGS) entry which is preliminary data.</text>
</comment>